<dbReference type="EMBL" id="OW150024">
    <property type="protein sequence ID" value="CAH2030760.1"/>
    <property type="molecule type" value="Genomic_DNA"/>
</dbReference>
<keyword evidence="2" id="KW-1185">Reference proteome</keyword>
<organism evidence="1 2">
    <name type="scientific">Trichlorobacter ammonificans</name>
    <dbReference type="NCBI Taxonomy" id="2916410"/>
    <lineage>
        <taxon>Bacteria</taxon>
        <taxon>Pseudomonadati</taxon>
        <taxon>Thermodesulfobacteriota</taxon>
        <taxon>Desulfuromonadia</taxon>
        <taxon>Geobacterales</taxon>
        <taxon>Geobacteraceae</taxon>
        <taxon>Trichlorobacter</taxon>
    </lineage>
</organism>
<gene>
    <name evidence="1" type="ORF">GEAMG1_0946</name>
</gene>
<evidence type="ECO:0000313" key="1">
    <source>
        <dbReference type="EMBL" id="CAH2030760.1"/>
    </source>
</evidence>
<sequence>MGRALPRAGVLGGGHALVSIHARPLGRALPNPEVTIC</sequence>
<evidence type="ECO:0000313" key="2">
    <source>
        <dbReference type="Proteomes" id="UP001295463"/>
    </source>
</evidence>
<proteinExistence type="predicted"/>
<reference evidence="1 2" key="1">
    <citation type="submission" date="2022-03" db="EMBL/GenBank/DDBJ databases">
        <authorList>
            <person name="Koch H."/>
        </authorList>
    </citation>
    <scope>NUCLEOTIDE SEQUENCE [LARGE SCALE GENOMIC DNA]</scope>
    <source>
        <strain evidence="1 2">G1</strain>
    </source>
</reference>
<accession>A0ABM9D8R3</accession>
<protein>
    <submittedName>
        <fullName evidence="1">Uncharacterized protein</fullName>
    </submittedName>
</protein>
<name>A0ABM9D8R3_9BACT</name>
<dbReference type="Proteomes" id="UP001295463">
    <property type="component" value="Chromosome"/>
</dbReference>